<evidence type="ECO:0000313" key="2">
    <source>
        <dbReference type="Proteomes" id="UP001151760"/>
    </source>
</evidence>
<sequence length="124" mass="13726">MGAKMVEMGRFSYGCKGLAAFGFEREDGVRVMCGSYGVSCGGLKARLKVWRLLYGVAAVVAKRREMWTEFVFLGSLWIHIEQRIAAMMGYRGGRIEGDEEKLDDVLLELESSFVMLDGPCDAAA</sequence>
<comment type="caution">
    <text evidence="1">The sequence shown here is derived from an EMBL/GenBank/DDBJ whole genome shotgun (WGS) entry which is preliminary data.</text>
</comment>
<reference evidence="1" key="1">
    <citation type="journal article" date="2022" name="Int. J. Mol. Sci.">
        <title>Draft Genome of Tanacetum Coccineum: Genomic Comparison of Closely Related Tanacetum-Family Plants.</title>
        <authorList>
            <person name="Yamashiro T."/>
            <person name="Shiraishi A."/>
            <person name="Nakayama K."/>
            <person name="Satake H."/>
        </authorList>
    </citation>
    <scope>NUCLEOTIDE SEQUENCE</scope>
</reference>
<reference evidence="1" key="2">
    <citation type="submission" date="2022-01" db="EMBL/GenBank/DDBJ databases">
        <authorList>
            <person name="Yamashiro T."/>
            <person name="Shiraishi A."/>
            <person name="Satake H."/>
            <person name="Nakayama K."/>
        </authorList>
    </citation>
    <scope>NUCLEOTIDE SEQUENCE</scope>
</reference>
<accession>A0ABQ4YBZ8</accession>
<protein>
    <submittedName>
        <fullName evidence="1">Uncharacterized protein</fullName>
    </submittedName>
</protein>
<gene>
    <name evidence="1" type="ORF">Tco_0707534</name>
</gene>
<organism evidence="1 2">
    <name type="scientific">Tanacetum coccineum</name>
    <dbReference type="NCBI Taxonomy" id="301880"/>
    <lineage>
        <taxon>Eukaryota</taxon>
        <taxon>Viridiplantae</taxon>
        <taxon>Streptophyta</taxon>
        <taxon>Embryophyta</taxon>
        <taxon>Tracheophyta</taxon>
        <taxon>Spermatophyta</taxon>
        <taxon>Magnoliopsida</taxon>
        <taxon>eudicotyledons</taxon>
        <taxon>Gunneridae</taxon>
        <taxon>Pentapetalae</taxon>
        <taxon>asterids</taxon>
        <taxon>campanulids</taxon>
        <taxon>Asterales</taxon>
        <taxon>Asteraceae</taxon>
        <taxon>Asteroideae</taxon>
        <taxon>Anthemideae</taxon>
        <taxon>Anthemidinae</taxon>
        <taxon>Tanacetum</taxon>
    </lineage>
</organism>
<dbReference type="EMBL" id="BQNB010010249">
    <property type="protein sequence ID" value="GJS74693.1"/>
    <property type="molecule type" value="Genomic_DNA"/>
</dbReference>
<keyword evidence="2" id="KW-1185">Reference proteome</keyword>
<name>A0ABQ4YBZ8_9ASTR</name>
<proteinExistence type="predicted"/>
<evidence type="ECO:0000313" key="1">
    <source>
        <dbReference type="EMBL" id="GJS74693.1"/>
    </source>
</evidence>
<dbReference type="Proteomes" id="UP001151760">
    <property type="component" value="Unassembled WGS sequence"/>
</dbReference>